<dbReference type="InterPro" id="IPR001789">
    <property type="entry name" value="Sig_transdc_resp-reg_receiver"/>
</dbReference>
<dbReference type="EMBL" id="PVUF01000011">
    <property type="protein sequence ID" value="PRZ46116.1"/>
    <property type="molecule type" value="Genomic_DNA"/>
</dbReference>
<sequence>MQSHHSDSRDVQIILVEDDDGDAKAIRRAFSKARIANKIQRFRNGEEALAFLKGEGDQDPPVQFVVLSDINMPCMSGLELLEALRDDPRLQRTLFFVLTTSDDERDITAAYSNHVAGYILKSRAGYMFIELMAVMDNFWRIVELPVIETRSSPHG</sequence>
<dbReference type="Pfam" id="PF00072">
    <property type="entry name" value="Response_reg"/>
    <property type="match status" value="1"/>
</dbReference>
<dbReference type="CDD" id="cd17557">
    <property type="entry name" value="REC_Rcp-like"/>
    <property type="match status" value="1"/>
</dbReference>
<dbReference type="RefSeq" id="WP_106164615.1">
    <property type="nucleotide sequence ID" value="NZ_PVUF01000011.1"/>
</dbReference>
<feature type="modified residue" description="4-aspartylphosphate" evidence="1">
    <location>
        <position position="69"/>
    </location>
</feature>
<dbReference type="PROSITE" id="PS50110">
    <property type="entry name" value="RESPONSE_REGULATORY"/>
    <property type="match status" value="1"/>
</dbReference>
<dbReference type="Proteomes" id="UP000237718">
    <property type="component" value="Unassembled WGS sequence"/>
</dbReference>
<dbReference type="PANTHER" id="PTHR44520">
    <property type="entry name" value="RESPONSE REGULATOR RCP1-RELATED"/>
    <property type="match status" value="1"/>
</dbReference>
<keyword evidence="1" id="KW-0597">Phosphoprotein</keyword>
<evidence type="ECO:0000256" key="1">
    <source>
        <dbReference type="PROSITE-ProRule" id="PRU00169"/>
    </source>
</evidence>
<dbReference type="SMART" id="SM00448">
    <property type="entry name" value="REC"/>
    <property type="match status" value="1"/>
</dbReference>
<feature type="domain" description="Response regulatory" evidence="2">
    <location>
        <begin position="12"/>
        <end position="136"/>
    </location>
</feature>
<name>A0A2T1AC05_TRISK</name>
<dbReference type="OrthoDB" id="9793549at2"/>
<accession>A0A2T1AC05</accession>
<organism evidence="3 4">
    <name type="scientific">Tritonibacter scottomollicae</name>
    <name type="common">Epibacterium scottomollicae</name>
    <dbReference type="NCBI Taxonomy" id="483013"/>
    <lineage>
        <taxon>Bacteria</taxon>
        <taxon>Pseudomonadati</taxon>
        <taxon>Pseudomonadota</taxon>
        <taxon>Alphaproteobacteria</taxon>
        <taxon>Rhodobacterales</taxon>
        <taxon>Paracoccaceae</taxon>
        <taxon>Tritonibacter</taxon>
    </lineage>
</organism>
<dbReference type="InterPro" id="IPR052893">
    <property type="entry name" value="TCS_response_regulator"/>
</dbReference>
<dbReference type="SUPFAM" id="SSF52172">
    <property type="entry name" value="CheY-like"/>
    <property type="match status" value="1"/>
</dbReference>
<dbReference type="GO" id="GO:0000160">
    <property type="term" value="P:phosphorelay signal transduction system"/>
    <property type="evidence" value="ECO:0007669"/>
    <property type="project" value="InterPro"/>
</dbReference>
<dbReference type="InterPro" id="IPR011006">
    <property type="entry name" value="CheY-like_superfamily"/>
</dbReference>
<dbReference type="Gene3D" id="3.40.50.2300">
    <property type="match status" value="1"/>
</dbReference>
<reference evidence="3 4" key="1">
    <citation type="submission" date="2018-03" db="EMBL/GenBank/DDBJ databases">
        <title>Genomic Encyclopedia of Archaeal and Bacterial Type Strains, Phase II (KMG-II): from individual species to whole genera.</title>
        <authorList>
            <person name="Goeker M."/>
        </authorList>
    </citation>
    <scope>NUCLEOTIDE SEQUENCE [LARGE SCALE GENOMIC DNA]</scope>
    <source>
        <strain evidence="3 4">DSM 25328</strain>
    </source>
</reference>
<evidence type="ECO:0000259" key="2">
    <source>
        <dbReference type="PROSITE" id="PS50110"/>
    </source>
</evidence>
<evidence type="ECO:0000313" key="3">
    <source>
        <dbReference type="EMBL" id="PRZ46116.1"/>
    </source>
</evidence>
<comment type="caution">
    <text evidence="3">The sequence shown here is derived from an EMBL/GenBank/DDBJ whole genome shotgun (WGS) entry which is preliminary data.</text>
</comment>
<dbReference type="PANTHER" id="PTHR44520:SF2">
    <property type="entry name" value="RESPONSE REGULATOR RCP1"/>
    <property type="match status" value="1"/>
</dbReference>
<proteinExistence type="predicted"/>
<gene>
    <name evidence="3" type="ORF">CLV89_1116</name>
</gene>
<protein>
    <submittedName>
        <fullName evidence="3">Response regulator receiver protein</fullName>
    </submittedName>
</protein>
<evidence type="ECO:0000313" key="4">
    <source>
        <dbReference type="Proteomes" id="UP000237718"/>
    </source>
</evidence>
<dbReference type="AlphaFoldDB" id="A0A2T1AC05"/>